<keyword evidence="2" id="KW-0732">Signal</keyword>
<proteinExistence type="predicted"/>
<accession>A0A9P6JTI6</accession>
<keyword evidence="4" id="KW-1185">Reference proteome</keyword>
<evidence type="ECO:0000313" key="4">
    <source>
        <dbReference type="Proteomes" id="UP000807306"/>
    </source>
</evidence>
<feature type="chain" id="PRO_5040105807" evidence="2">
    <location>
        <begin position="20"/>
        <end position="551"/>
    </location>
</feature>
<feature type="region of interest" description="Disordered" evidence="1">
    <location>
        <begin position="29"/>
        <end position="49"/>
    </location>
</feature>
<dbReference type="Pfam" id="PF09471">
    <property type="entry name" value="Peptidase_M64"/>
    <property type="match status" value="1"/>
</dbReference>
<dbReference type="EMBL" id="MU157829">
    <property type="protein sequence ID" value="KAF9533177.1"/>
    <property type="molecule type" value="Genomic_DNA"/>
</dbReference>
<feature type="signal peptide" evidence="2">
    <location>
        <begin position="1"/>
        <end position="19"/>
    </location>
</feature>
<protein>
    <submittedName>
        <fullName evidence="3">IgA peptidase M64-domain-containing protein</fullName>
    </submittedName>
</protein>
<reference evidence="3" key="1">
    <citation type="submission" date="2020-11" db="EMBL/GenBank/DDBJ databases">
        <authorList>
            <consortium name="DOE Joint Genome Institute"/>
            <person name="Ahrendt S."/>
            <person name="Riley R."/>
            <person name="Andreopoulos W."/>
            <person name="Labutti K."/>
            <person name="Pangilinan J."/>
            <person name="Ruiz-Duenas F.J."/>
            <person name="Barrasa J.M."/>
            <person name="Sanchez-Garcia M."/>
            <person name="Camarero S."/>
            <person name="Miyauchi S."/>
            <person name="Serrano A."/>
            <person name="Linde D."/>
            <person name="Babiker R."/>
            <person name="Drula E."/>
            <person name="Ayuso-Fernandez I."/>
            <person name="Pacheco R."/>
            <person name="Padilla G."/>
            <person name="Ferreira P."/>
            <person name="Barriuso J."/>
            <person name="Kellner H."/>
            <person name="Castanera R."/>
            <person name="Alfaro M."/>
            <person name="Ramirez L."/>
            <person name="Pisabarro A.G."/>
            <person name="Kuo A."/>
            <person name="Tritt A."/>
            <person name="Lipzen A."/>
            <person name="He G."/>
            <person name="Yan M."/>
            <person name="Ng V."/>
            <person name="Cullen D."/>
            <person name="Martin F."/>
            <person name="Rosso M.-N."/>
            <person name="Henrissat B."/>
            <person name="Hibbett D."/>
            <person name="Martinez A.T."/>
            <person name="Grigoriev I.V."/>
        </authorList>
    </citation>
    <scope>NUCLEOTIDE SEQUENCE</scope>
    <source>
        <strain evidence="3">CBS 506.95</strain>
    </source>
</reference>
<sequence length="551" mass="61141">MFRPVVFVFVSLHLGSSFGTYTKKYQPPSHHPDCKLQAGSQHDSDLDDNSKSQLQAYLNTISPPCQSGASEVQIPPLDIQPLIVSGPSANRNNLVFFSDGYTQTEHTKFLSDALRLAEDVSKNETFNTVQPLLNFWAAFTPSNHSGLGVDKPNDTPFGLYRIGSELRGVYVGHQKTGRAACDSLGSQCDVPIFLGNDPRYGGIGGDLVTITSSTLNGPLVLRHELGHNLIGVGEEYDGGDHYFGHNAAHDAQDIPWNHWLSNSTQKDKQGNPRVERAIMALQVYPWTLLNMSSPWSASFSSSGSYHRYSVQFSLSGIPQKEDLRVTLDGQDLKWTPRGGVGDDRWFYEFVVDSSLPNGQHEIKFELLNKGIEGSAQLCSTEILEYGKEEEFIAKPGFYSLYPTFSSTNKTSYRPTNADCLMRAVTKPNFCSICLETLWINLLRGISLIDDVKEKCSAGSSASPSAKVLEVNLIPLAHLRQDFSISEEAYSIIWRKDGQLLNQYTNQTKIKLDGAQTTGVYQVEVEYATPEIRISSQYLKATRKHIVKSDCT</sequence>
<dbReference type="AlphaFoldDB" id="A0A9P6JTI6"/>
<gene>
    <name evidence="3" type="ORF">CPB83DRAFT_783714</name>
</gene>
<dbReference type="Gene3D" id="3.40.390.10">
    <property type="entry name" value="Collagenase (Catalytic Domain)"/>
    <property type="match status" value="1"/>
</dbReference>
<dbReference type="GO" id="GO:0008237">
    <property type="term" value="F:metallopeptidase activity"/>
    <property type="evidence" value="ECO:0007669"/>
    <property type="project" value="InterPro"/>
</dbReference>
<evidence type="ECO:0000256" key="2">
    <source>
        <dbReference type="SAM" id="SignalP"/>
    </source>
</evidence>
<dbReference type="OrthoDB" id="2961863at2759"/>
<name>A0A9P6JTI6_9AGAR</name>
<dbReference type="InterPro" id="IPR019026">
    <property type="entry name" value="Peptidase_M64_IgA"/>
</dbReference>
<dbReference type="InterPro" id="IPR024079">
    <property type="entry name" value="MetalloPept_cat_dom_sf"/>
</dbReference>
<dbReference type="Proteomes" id="UP000807306">
    <property type="component" value="Unassembled WGS sequence"/>
</dbReference>
<organism evidence="3 4">
    <name type="scientific">Crepidotus variabilis</name>
    <dbReference type="NCBI Taxonomy" id="179855"/>
    <lineage>
        <taxon>Eukaryota</taxon>
        <taxon>Fungi</taxon>
        <taxon>Dikarya</taxon>
        <taxon>Basidiomycota</taxon>
        <taxon>Agaricomycotina</taxon>
        <taxon>Agaricomycetes</taxon>
        <taxon>Agaricomycetidae</taxon>
        <taxon>Agaricales</taxon>
        <taxon>Agaricineae</taxon>
        <taxon>Crepidotaceae</taxon>
        <taxon>Crepidotus</taxon>
    </lineage>
</organism>
<evidence type="ECO:0000256" key="1">
    <source>
        <dbReference type="SAM" id="MobiDB-lite"/>
    </source>
</evidence>
<evidence type="ECO:0000313" key="3">
    <source>
        <dbReference type="EMBL" id="KAF9533177.1"/>
    </source>
</evidence>
<comment type="caution">
    <text evidence="3">The sequence shown here is derived from an EMBL/GenBank/DDBJ whole genome shotgun (WGS) entry which is preliminary data.</text>
</comment>